<accession>A0A9N8JDK4</accession>
<feature type="region of interest" description="Disordered" evidence="1">
    <location>
        <begin position="49"/>
        <end position="99"/>
    </location>
</feature>
<evidence type="ECO:0000313" key="2">
    <source>
        <dbReference type="EMBL" id="CAD0083950.1"/>
    </source>
</evidence>
<dbReference type="PANTHER" id="PTHR36205">
    <property type="entry name" value="CHROMOSOME 19, WHOLE GENOME SHOTGUN SEQUENCE"/>
    <property type="match status" value="1"/>
</dbReference>
<dbReference type="InterPro" id="IPR021822">
    <property type="entry name" value="DUF3405"/>
</dbReference>
<gene>
    <name evidence="2" type="ORF">AWRI4619_LOCUS2517</name>
</gene>
<reference evidence="2" key="1">
    <citation type="submission" date="2020-06" db="EMBL/GenBank/DDBJ databases">
        <authorList>
            <person name="Onetto C."/>
        </authorList>
    </citation>
    <scope>NUCLEOTIDE SEQUENCE</scope>
</reference>
<dbReference type="Pfam" id="PF11885">
    <property type="entry name" value="DUF3405"/>
    <property type="match status" value="1"/>
</dbReference>
<dbReference type="Proteomes" id="UP000716446">
    <property type="component" value="Unassembled WGS sequence"/>
</dbReference>
<name>A0A9N8JDK4_9PEZI</name>
<comment type="caution">
    <text evidence="2">The sequence shown here is derived from an EMBL/GenBank/DDBJ whole genome shotgun (WGS) entry which is preliminary data.</text>
</comment>
<sequence length="634" mass="72217">MYTPLKVARSSNRNRHIVAAIILFLISILLYTLSFPSAHHLPEHVPSTIKTAPSSGSARIDSQPSSVSPTSSSNDATIDFRNQRVPCNGPRGKSISESYDDQIHPTHFRNLSYPPPLSGSYEALDLDKSWLTAAERYGPYGLGEEEEGYTRSRVDWSTINWADLQDNCSAINNQRLPDAYTFDHARPRFTYRERSWQEKWLPSVFTTPHIKPRPATKTFHRSAIVLRVWSTYKYTPEDMWNLRSLVTETALATGGEYAVFLLVDVKDKEAGIHEDSEAYDRVLREAVPPEFQDIAVLFDDSLLESWYPDVVEHLPIMQIMQPLQIFAQFYPEFDHYWQLEVDSRFLGHTGDMLDKFSDFARNEPRKQARERASWAYMSDYHGSYDDFFNTIDEVLDGNSSVWGNIDIHDLDPIGPDPPVKDPRDDYFSWGVGEEADLILLNTLEDASRDEDWIFKGWQHGFSMGSKLPIFVSVVAQGRASWDLLNAVHHAQAHAGMRIPSEATLPSFALWHGLKVSSPPVPVYQWPGRDRHEMEFALNGGGLDAFPDAIANGPARYRGSSMGFFTNGMTWQWWTTLPEDLANPWYINEVDNPVLPDMLLNEGGHLYAPNIMIHPRKTNGKKPKHPGQEDEEDEQ</sequence>
<protein>
    <submittedName>
        <fullName evidence="2">Uncharacterized protein</fullName>
    </submittedName>
</protein>
<dbReference type="PANTHER" id="PTHR36205:SF2">
    <property type="entry name" value="MAJOR FACILITATOR SUPERFAMILY TRANSPORTER"/>
    <property type="match status" value="1"/>
</dbReference>
<evidence type="ECO:0000313" key="3">
    <source>
        <dbReference type="Proteomes" id="UP000716446"/>
    </source>
</evidence>
<feature type="compositionally biased region" description="Basic residues" evidence="1">
    <location>
        <begin position="613"/>
        <end position="624"/>
    </location>
</feature>
<feature type="compositionally biased region" description="Low complexity" evidence="1">
    <location>
        <begin position="62"/>
        <end position="73"/>
    </location>
</feature>
<dbReference type="AlphaFoldDB" id="A0A9N8JDK4"/>
<evidence type="ECO:0000256" key="1">
    <source>
        <dbReference type="SAM" id="MobiDB-lite"/>
    </source>
</evidence>
<dbReference type="EMBL" id="CAIJEN010000003">
    <property type="protein sequence ID" value="CAD0083950.1"/>
    <property type="molecule type" value="Genomic_DNA"/>
</dbReference>
<feature type="region of interest" description="Disordered" evidence="1">
    <location>
        <begin position="613"/>
        <end position="634"/>
    </location>
</feature>
<proteinExistence type="predicted"/>
<keyword evidence="3" id="KW-1185">Reference proteome</keyword>
<organism evidence="2 3">
    <name type="scientific">Aureobasidium vineae</name>
    <dbReference type="NCBI Taxonomy" id="2773715"/>
    <lineage>
        <taxon>Eukaryota</taxon>
        <taxon>Fungi</taxon>
        <taxon>Dikarya</taxon>
        <taxon>Ascomycota</taxon>
        <taxon>Pezizomycotina</taxon>
        <taxon>Dothideomycetes</taxon>
        <taxon>Dothideomycetidae</taxon>
        <taxon>Dothideales</taxon>
        <taxon>Saccotheciaceae</taxon>
        <taxon>Aureobasidium</taxon>
    </lineage>
</organism>